<dbReference type="GO" id="GO:0005096">
    <property type="term" value="F:GTPase activator activity"/>
    <property type="evidence" value="ECO:0007669"/>
    <property type="project" value="TreeGrafter"/>
</dbReference>
<dbReference type="Gene3D" id="1.10.555.10">
    <property type="entry name" value="Rho GTPase activation protein"/>
    <property type="match status" value="1"/>
</dbReference>
<dbReference type="GO" id="GO:0005737">
    <property type="term" value="C:cytoplasm"/>
    <property type="evidence" value="ECO:0007669"/>
    <property type="project" value="TreeGrafter"/>
</dbReference>
<dbReference type="SUPFAM" id="SSF52087">
    <property type="entry name" value="CRAL/TRIO domain"/>
    <property type="match status" value="1"/>
</dbReference>
<dbReference type="Gene3D" id="3.40.525.10">
    <property type="entry name" value="CRAL-TRIO lipid binding domain"/>
    <property type="match status" value="1"/>
</dbReference>
<gene>
    <name evidence="4" type="ORF">BSL78_23835</name>
</gene>
<organism evidence="4 5">
    <name type="scientific">Stichopus japonicus</name>
    <name type="common">Sea cucumber</name>
    <dbReference type="NCBI Taxonomy" id="307972"/>
    <lineage>
        <taxon>Eukaryota</taxon>
        <taxon>Metazoa</taxon>
        <taxon>Echinodermata</taxon>
        <taxon>Eleutherozoa</taxon>
        <taxon>Echinozoa</taxon>
        <taxon>Holothuroidea</taxon>
        <taxon>Aspidochirotacea</taxon>
        <taxon>Aspidochirotida</taxon>
        <taxon>Stichopodidae</taxon>
        <taxon>Apostichopus</taxon>
    </lineage>
</organism>
<dbReference type="GO" id="GO:2001136">
    <property type="term" value="P:negative regulation of endocytic recycling"/>
    <property type="evidence" value="ECO:0007669"/>
    <property type="project" value="TreeGrafter"/>
</dbReference>
<feature type="domain" description="CRAL-TRIO" evidence="2">
    <location>
        <begin position="68"/>
        <end position="228"/>
    </location>
</feature>
<feature type="compositionally biased region" description="Basic and acidic residues" evidence="1">
    <location>
        <begin position="449"/>
        <end position="493"/>
    </location>
</feature>
<comment type="caution">
    <text evidence="4">The sequence shown here is derived from an EMBL/GenBank/DDBJ whole genome shotgun (WGS) entry which is preliminary data.</text>
</comment>
<feature type="region of interest" description="Disordered" evidence="1">
    <location>
        <begin position="449"/>
        <end position="511"/>
    </location>
</feature>
<dbReference type="PROSITE" id="PS50191">
    <property type="entry name" value="CRAL_TRIO"/>
    <property type="match status" value="1"/>
</dbReference>
<dbReference type="OrthoDB" id="19923at2759"/>
<name>A0A2G8JUE9_STIJA</name>
<dbReference type="EMBL" id="MRZV01001250">
    <property type="protein sequence ID" value="PIK39329.1"/>
    <property type="molecule type" value="Genomic_DNA"/>
</dbReference>
<dbReference type="SMART" id="SM00324">
    <property type="entry name" value="RhoGAP"/>
    <property type="match status" value="1"/>
</dbReference>
<protein>
    <submittedName>
        <fullName evidence="4">Putative rho GTPase-activating protein 8-like</fullName>
    </submittedName>
</protein>
<dbReference type="Pfam" id="PF00620">
    <property type="entry name" value="RhoGAP"/>
    <property type="match status" value="1"/>
</dbReference>
<dbReference type="STRING" id="307972.A0A2G8JUE9"/>
<reference evidence="4 5" key="1">
    <citation type="journal article" date="2017" name="PLoS Biol.">
        <title>The sea cucumber genome provides insights into morphological evolution and visceral regeneration.</title>
        <authorList>
            <person name="Zhang X."/>
            <person name="Sun L."/>
            <person name="Yuan J."/>
            <person name="Sun Y."/>
            <person name="Gao Y."/>
            <person name="Zhang L."/>
            <person name="Li S."/>
            <person name="Dai H."/>
            <person name="Hamel J.F."/>
            <person name="Liu C."/>
            <person name="Yu Y."/>
            <person name="Liu S."/>
            <person name="Lin W."/>
            <person name="Guo K."/>
            <person name="Jin S."/>
            <person name="Xu P."/>
            <person name="Storey K.B."/>
            <person name="Huan P."/>
            <person name="Zhang T."/>
            <person name="Zhou Y."/>
            <person name="Zhang J."/>
            <person name="Lin C."/>
            <person name="Li X."/>
            <person name="Xing L."/>
            <person name="Huo D."/>
            <person name="Sun M."/>
            <person name="Wang L."/>
            <person name="Mercier A."/>
            <person name="Li F."/>
            <person name="Yang H."/>
            <person name="Xiang J."/>
        </authorList>
    </citation>
    <scope>NUCLEOTIDE SEQUENCE [LARGE SCALE GENOMIC DNA]</scope>
    <source>
        <strain evidence="4">Shaxun</strain>
        <tissue evidence="4">Muscle</tissue>
    </source>
</reference>
<feature type="domain" description="Rho-GAP" evidence="3">
    <location>
        <begin position="256"/>
        <end position="446"/>
    </location>
</feature>
<dbReference type="AlphaFoldDB" id="A0A2G8JUE9"/>
<feature type="compositionally biased region" description="Polar residues" evidence="1">
    <location>
        <begin position="7"/>
        <end position="32"/>
    </location>
</feature>
<dbReference type="InterPro" id="IPR008936">
    <property type="entry name" value="Rho_GTPase_activation_prot"/>
</dbReference>
<dbReference type="GO" id="GO:0007264">
    <property type="term" value="P:small GTPase-mediated signal transduction"/>
    <property type="evidence" value="ECO:0007669"/>
    <property type="project" value="TreeGrafter"/>
</dbReference>
<evidence type="ECO:0000313" key="4">
    <source>
        <dbReference type="EMBL" id="PIK39329.1"/>
    </source>
</evidence>
<dbReference type="PROSITE" id="PS50238">
    <property type="entry name" value="RHOGAP"/>
    <property type="match status" value="1"/>
</dbReference>
<keyword evidence="5" id="KW-1185">Reference proteome</keyword>
<accession>A0A2G8JUE9</accession>
<sequence length="511" mass="57933">MGDASNDLPTPESNASGDIISNSDGSLQNSPNKLPPVGGGIAISDTDATDGANKVPRGEADHPGMDDHYEDIAKHNVVEVAGDDSVGRKLVVFYCCRLPPSNTYSQRDSWAILQGRFMKFTLDQYVESDYSLVVFWYGLTKQNRPSFKWLGQAYNELERKYKKNLKALYLVHPSNTVKVLWGIFKHIVSAKFSRKVHYINFLEELKRELKTDRIEIPAPVKDHDDRELQRKNQTFESSSTFYTSVVQSKPTQQFGVSLQFLKDNNNGDPIPRVVRETVDFLKKNALDKEGIFRRCPKAETVKQVQDLYNSGKEFDYSLYPDMHIHALILKTFFRELPEPIMTYDLYDIIINIQELKEQPDRVQACKELVCHKLPVDNYLVLQHAMELLYQVSENSDVNMMTSKNLAIVFGPNLVWSHDTTALHTLASLGSVNAFADTLISGYKEIFTREDLHEQTSPEDGVKKPEAESSERFNRDGQGENGEERPGDYERQDVSEEAVVAANGDNLVDFGS</sequence>
<dbReference type="Proteomes" id="UP000230750">
    <property type="component" value="Unassembled WGS sequence"/>
</dbReference>
<evidence type="ECO:0000259" key="3">
    <source>
        <dbReference type="PROSITE" id="PS50238"/>
    </source>
</evidence>
<evidence type="ECO:0000259" key="2">
    <source>
        <dbReference type="PROSITE" id="PS50191"/>
    </source>
</evidence>
<dbReference type="SUPFAM" id="SSF48350">
    <property type="entry name" value="GTPase activation domain, GAP"/>
    <property type="match status" value="1"/>
</dbReference>
<dbReference type="InterPro" id="IPR000198">
    <property type="entry name" value="RhoGAP_dom"/>
</dbReference>
<dbReference type="InterPro" id="IPR036865">
    <property type="entry name" value="CRAL-TRIO_dom_sf"/>
</dbReference>
<dbReference type="PANTHER" id="PTHR45808:SF2">
    <property type="entry name" value="RHO GTPASE-ACTIVATING PROTEIN 68F"/>
    <property type="match status" value="1"/>
</dbReference>
<proteinExistence type="predicted"/>
<evidence type="ECO:0000313" key="5">
    <source>
        <dbReference type="Proteomes" id="UP000230750"/>
    </source>
</evidence>
<dbReference type="Pfam" id="PF13716">
    <property type="entry name" value="CRAL_TRIO_2"/>
    <property type="match status" value="1"/>
</dbReference>
<dbReference type="InterPro" id="IPR001251">
    <property type="entry name" value="CRAL-TRIO_dom"/>
</dbReference>
<feature type="region of interest" description="Disordered" evidence="1">
    <location>
        <begin position="1"/>
        <end position="62"/>
    </location>
</feature>
<dbReference type="CDD" id="cd00170">
    <property type="entry name" value="SEC14"/>
    <property type="match status" value="1"/>
</dbReference>
<evidence type="ECO:0000256" key="1">
    <source>
        <dbReference type="SAM" id="MobiDB-lite"/>
    </source>
</evidence>
<dbReference type="PANTHER" id="PTHR45808">
    <property type="entry name" value="RHO GTPASE-ACTIVATING PROTEIN 68F"/>
    <property type="match status" value="1"/>
</dbReference>